<dbReference type="SUPFAM" id="SSF56801">
    <property type="entry name" value="Acetyl-CoA synthetase-like"/>
    <property type="match status" value="1"/>
</dbReference>
<accession>A0ABW2T1N9</accession>
<dbReference type="Pfam" id="PF13193">
    <property type="entry name" value="AMP-binding_C"/>
    <property type="match status" value="1"/>
</dbReference>
<evidence type="ECO:0000259" key="3">
    <source>
        <dbReference type="Pfam" id="PF00501"/>
    </source>
</evidence>
<gene>
    <name evidence="5" type="ORF">ACFQVD_20720</name>
</gene>
<dbReference type="Gene3D" id="3.40.50.12780">
    <property type="entry name" value="N-terminal domain of ligase-like"/>
    <property type="match status" value="1"/>
</dbReference>
<keyword evidence="2" id="KW-0436">Ligase</keyword>
<comment type="similarity">
    <text evidence="1">Belongs to the ATP-dependent AMP-binding enzyme family.</text>
</comment>
<sequence>MEVPDWRTIPRMLRALADDHPSDVVVDDGTVRLTLAELRDRAGEVARGLIALDVLPGDRVAVWGPNDAHWVIAAFGVWDAGAVLVPLSSRYKGIEAAATLRSTGASVLITGHGHDGAVPADLLAEAAGETGGGLPFAGLPDLRHSIVPEGLERPGSAQPSQVLVAGSLIGRAEAEERALAVRPDDLCEIISTSGTTGTPKGVMLEHGRMLRGYWDWAEIVTLGPGDRYPVIAPFAHGFGLNAGLLASVMRRATMMPIATFGPDRLAALIRDGGVTILAGPPTLFHRLLEETEIGEHSVRVAICGAASVPAELIRRLLERIGLERMINAYGLMEGTVVSMTRADDPVEVIAGSTGRPVPGMEVRIVDDDGREVPRGERGEVLVRGYGVMRGYWGEPERTAEVIRDGWLHTGDIGALDARGDLAIVDRKKELFIAGGFNVSPAEVEGLLLREGSLDQAAVVAVPDERMGEVGWAFVVPRQGAAVEPEKVISWARDNMSNYKVPRRVIVVDALPVTGNGKIDKRALRARTTP</sequence>
<dbReference type="Gene3D" id="3.30.300.30">
    <property type="match status" value="1"/>
</dbReference>
<evidence type="ECO:0000313" key="5">
    <source>
        <dbReference type="EMBL" id="MFC7602530.1"/>
    </source>
</evidence>
<protein>
    <submittedName>
        <fullName evidence="5">AMP-binding protein</fullName>
    </submittedName>
</protein>
<evidence type="ECO:0000313" key="6">
    <source>
        <dbReference type="Proteomes" id="UP001596514"/>
    </source>
</evidence>
<organism evidence="5 6">
    <name type="scientific">Streptosporangium amethystogenes subsp. fukuiense</name>
    <dbReference type="NCBI Taxonomy" id="698418"/>
    <lineage>
        <taxon>Bacteria</taxon>
        <taxon>Bacillati</taxon>
        <taxon>Actinomycetota</taxon>
        <taxon>Actinomycetes</taxon>
        <taxon>Streptosporangiales</taxon>
        <taxon>Streptosporangiaceae</taxon>
        <taxon>Streptosporangium</taxon>
    </lineage>
</organism>
<dbReference type="RefSeq" id="WP_343972099.1">
    <property type="nucleotide sequence ID" value="NZ_BAAAGK010000091.1"/>
</dbReference>
<keyword evidence="6" id="KW-1185">Reference proteome</keyword>
<dbReference type="InterPro" id="IPR000873">
    <property type="entry name" value="AMP-dep_synth/lig_dom"/>
</dbReference>
<reference evidence="6" key="1">
    <citation type="journal article" date="2019" name="Int. J. Syst. Evol. Microbiol.">
        <title>The Global Catalogue of Microorganisms (GCM) 10K type strain sequencing project: providing services to taxonomists for standard genome sequencing and annotation.</title>
        <authorList>
            <consortium name="The Broad Institute Genomics Platform"/>
            <consortium name="The Broad Institute Genome Sequencing Center for Infectious Disease"/>
            <person name="Wu L."/>
            <person name="Ma J."/>
        </authorList>
    </citation>
    <scope>NUCLEOTIDE SEQUENCE [LARGE SCALE GENOMIC DNA]</scope>
    <source>
        <strain evidence="6">JCM 10083</strain>
    </source>
</reference>
<evidence type="ECO:0000256" key="1">
    <source>
        <dbReference type="ARBA" id="ARBA00006432"/>
    </source>
</evidence>
<dbReference type="PANTHER" id="PTHR43201">
    <property type="entry name" value="ACYL-COA SYNTHETASE"/>
    <property type="match status" value="1"/>
</dbReference>
<evidence type="ECO:0000259" key="4">
    <source>
        <dbReference type="Pfam" id="PF13193"/>
    </source>
</evidence>
<dbReference type="Proteomes" id="UP001596514">
    <property type="component" value="Unassembled WGS sequence"/>
</dbReference>
<dbReference type="InterPro" id="IPR025110">
    <property type="entry name" value="AMP-bd_C"/>
</dbReference>
<evidence type="ECO:0000256" key="2">
    <source>
        <dbReference type="ARBA" id="ARBA00022598"/>
    </source>
</evidence>
<dbReference type="EMBL" id="JBHTEE010000001">
    <property type="protein sequence ID" value="MFC7602530.1"/>
    <property type="molecule type" value="Genomic_DNA"/>
</dbReference>
<dbReference type="InterPro" id="IPR045851">
    <property type="entry name" value="AMP-bd_C_sf"/>
</dbReference>
<dbReference type="InterPro" id="IPR042099">
    <property type="entry name" value="ANL_N_sf"/>
</dbReference>
<feature type="domain" description="AMP-binding enzyme C-terminal" evidence="4">
    <location>
        <begin position="442"/>
        <end position="517"/>
    </location>
</feature>
<comment type="caution">
    <text evidence="5">The sequence shown here is derived from an EMBL/GenBank/DDBJ whole genome shotgun (WGS) entry which is preliminary data.</text>
</comment>
<feature type="domain" description="AMP-dependent synthetase/ligase" evidence="3">
    <location>
        <begin position="17"/>
        <end position="392"/>
    </location>
</feature>
<dbReference type="Pfam" id="PF00501">
    <property type="entry name" value="AMP-binding"/>
    <property type="match status" value="1"/>
</dbReference>
<dbReference type="PANTHER" id="PTHR43201:SF5">
    <property type="entry name" value="MEDIUM-CHAIN ACYL-COA LIGASE ACSF2, MITOCHONDRIAL"/>
    <property type="match status" value="1"/>
</dbReference>
<name>A0ABW2T1N9_9ACTN</name>
<proteinExistence type="inferred from homology"/>